<dbReference type="InParanoid" id="A0A6I8UHR9"/>
<dbReference type="Pfam" id="PF00704">
    <property type="entry name" value="Glyco_hydro_18"/>
    <property type="match status" value="1"/>
</dbReference>
<dbReference type="GO" id="GO:0006032">
    <property type="term" value="P:chitin catabolic process"/>
    <property type="evidence" value="ECO:0007669"/>
    <property type="project" value="TreeGrafter"/>
</dbReference>
<dbReference type="InterPro" id="IPR017853">
    <property type="entry name" value="GH"/>
</dbReference>
<dbReference type="InterPro" id="IPR050314">
    <property type="entry name" value="Glycosyl_Hydrlase_18"/>
</dbReference>
<dbReference type="PANTHER" id="PTHR11177">
    <property type="entry name" value="CHITINASE"/>
    <property type="match status" value="1"/>
</dbReference>
<dbReference type="Proteomes" id="UP000001819">
    <property type="component" value="Chromosome X"/>
</dbReference>
<dbReference type="Gene3D" id="3.20.20.80">
    <property type="entry name" value="Glycosidases"/>
    <property type="match status" value="1"/>
</dbReference>
<protein>
    <submittedName>
        <fullName evidence="10">Chitinase-3-like protein 1</fullName>
    </submittedName>
</protein>
<keyword evidence="2 5" id="KW-0378">Hydrolase</keyword>
<dbReference type="PROSITE" id="PS51910">
    <property type="entry name" value="GH18_2"/>
    <property type="match status" value="1"/>
</dbReference>
<dbReference type="KEGG" id="dpo:4816023"/>
<comment type="similarity">
    <text evidence="6">Belongs to the glycosyl hydrolase 18 family.</text>
</comment>
<dbReference type="SUPFAM" id="SSF51445">
    <property type="entry name" value="(Trans)glycosidases"/>
    <property type="match status" value="1"/>
</dbReference>
<evidence type="ECO:0000313" key="10">
    <source>
        <dbReference type="RefSeq" id="XP_001355717.2"/>
    </source>
</evidence>
<evidence type="ECO:0000256" key="1">
    <source>
        <dbReference type="ARBA" id="ARBA00022729"/>
    </source>
</evidence>
<dbReference type="SUPFAM" id="SSF54556">
    <property type="entry name" value="Chitinase insertion domain"/>
    <property type="match status" value="1"/>
</dbReference>
<dbReference type="PANTHER" id="PTHR11177:SF390">
    <property type="entry name" value="CHITINASE 11"/>
    <property type="match status" value="1"/>
</dbReference>
<evidence type="ECO:0000256" key="4">
    <source>
        <dbReference type="ARBA" id="ARBA00023295"/>
    </source>
</evidence>
<reference evidence="10" key="1">
    <citation type="submission" date="2025-08" db="UniProtKB">
        <authorList>
            <consortium name="RefSeq"/>
        </authorList>
    </citation>
    <scope>IDENTIFICATION</scope>
    <source>
        <strain evidence="10">MV-25-SWS-2005</strain>
        <tissue evidence="10">Whole body</tissue>
    </source>
</reference>
<evidence type="ECO:0000256" key="6">
    <source>
        <dbReference type="RuleBase" id="RU004453"/>
    </source>
</evidence>
<dbReference type="GO" id="GO:0005975">
    <property type="term" value="P:carbohydrate metabolic process"/>
    <property type="evidence" value="ECO:0007669"/>
    <property type="project" value="InterPro"/>
</dbReference>
<evidence type="ECO:0000256" key="2">
    <source>
        <dbReference type="ARBA" id="ARBA00022801"/>
    </source>
</evidence>
<keyword evidence="7" id="KW-1133">Transmembrane helix</keyword>
<dbReference type="GO" id="GO:0004568">
    <property type="term" value="F:chitinase activity"/>
    <property type="evidence" value="ECO:0007669"/>
    <property type="project" value="TreeGrafter"/>
</dbReference>
<evidence type="ECO:0000256" key="3">
    <source>
        <dbReference type="ARBA" id="ARBA00023180"/>
    </source>
</evidence>
<dbReference type="RefSeq" id="XP_001355717.2">
    <property type="nucleotide sequence ID" value="XM_001355681.3"/>
</dbReference>
<accession>A0A6I8UHR9</accession>
<feature type="transmembrane region" description="Helical" evidence="7">
    <location>
        <begin position="41"/>
        <end position="60"/>
    </location>
</feature>
<keyword evidence="7" id="KW-0472">Membrane</keyword>
<keyword evidence="7" id="KW-0812">Transmembrane</keyword>
<dbReference type="GO" id="GO:0008061">
    <property type="term" value="F:chitin binding"/>
    <property type="evidence" value="ECO:0007669"/>
    <property type="project" value="InterPro"/>
</dbReference>
<dbReference type="FunCoup" id="A0A6I8UHR9">
    <property type="interactions" value="56"/>
</dbReference>
<dbReference type="GO" id="GO:0005576">
    <property type="term" value="C:extracellular region"/>
    <property type="evidence" value="ECO:0007669"/>
    <property type="project" value="TreeGrafter"/>
</dbReference>
<name>A0A6I8UHR9_DROPS</name>
<dbReference type="AlphaFoldDB" id="A0A6I8UHR9"/>
<keyword evidence="4 5" id="KW-0326">Glycosidase</keyword>
<dbReference type="FunFam" id="3.10.50.10:FF:000003">
    <property type="entry name" value="Class V chitinase CHIT5b"/>
    <property type="match status" value="1"/>
</dbReference>
<dbReference type="InterPro" id="IPR011583">
    <property type="entry name" value="Chitinase_II/V-like_cat"/>
</dbReference>
<dbReference type="InterPro" id="IPR001223">
    <property type="entry name" value="Glyco_hydro18_cat"/>
</dbReference>
<evidence type="ECO:0000259" key="8">
    <source>
        <dbReference type="PROSITE" id="PS51910"/>
    </source>
</evidence>
<evidence type="ECO:0000313" key="9">
    <source>
        <dbReference type="Proteomes" id="UP000001819"/>
    </source>
</evidence>
<sequence>MAHYSRIEDTVPGKPMAMTANWISDQRSGYTTPQNRFPRTLICFSALLSLVVFIAIAVVVCMQLKQGGVSWEEAEEPRATPHRLVCYYSTLDADADADALSLLDVPGDLCTHINIGIASLDNATLWLSPRLRQVLQNETLAFRAAHPQVKLLLWIGGADSGTQFARMVANHAMRKQFLRSLKALLRLYPALDGIDLDWEFPSAYDKDRQHLSQLLYEIRQEWRRERRPNALLSLAVAAPEGIAFYAYDTREINLYADYVNLMAYDFHFYRKDTPFTGLNAPLYAHATDMSIMATFNINYTVHWWLQNGLEPHRLVVGLPTYGHSFTLVSPLNHRIGAPASGYGQCGQYGYTTLSQTCECAARYLKPIYSYDTETCSPYLSGLQEWISYENQTSIACKTSFIKSLKLGGVMVFSLNTDDLRNSCRFQATSEGDHKPIFPLTQAVKGILDGEGTLRER</sequence>
<evidence type="ECO:0000256" key="5">
    <source>
        <dbReference type="RuleBase" id="RU000489"/>
    </source>
</evidence>
<dbReference type="SMART" id="SM00636">
    <property type="entry name" value="Glyco_18"/>
    <property type="match status" value="1"/>
</dbReference>
<feature type="domain" description="GH18" evidence="8">
    <location>
        <begin position="82"/>
        <end position="450"/>
    </location>
</feature>
<dbReference type="InterPro" id="IPR029070">
    <property type="entry name" value="Chitinase_insertion_sf"/>
</dbReference>
<gene>
    <name evidence="10" type="primary">Cht11</name>
</gene>
<evidence type="ECO:0000256" key="7">
    <source>
        <dbReference type="SAM" id="Phobius"/>
    </source>
</evidence>
<keyword evidence="1" id="KW-0732">Signal</keyword>
<keyword evidence="3" id="KW-0325">Glycoprotein</keyword>
<dbReference type="PROSITE" id="PS01095">
    <property type="entry name" value="GH18_1"/>
    <property type="match status" value="1"/>
</dbReference>
<keyword evidence="9" id="KW-1185">Reference proteome</keyword>
<dbReference type="Gene3D" id="3.10.50.10">
    <property type="match status" value="1"/>
</dbReference>
<organism evidence="9 10">
    <name type="scientific">Drosophila pseudoobscura pseudoobscura</name>
    <name type="common">Fruit fly</name>
    <dbReference type="NCBI Taxonomy" id="46245"/>
    <lineage>
        <taxon>Eukaryota</taxon>
        <taxon>Metazoa</taxon>
        <taxon>Ecdysozoa</taxon>
        <taxon>Arthropoda</taxon>
        <taxon>Hexapoda</taxon>
        <taxon>Insecta</taxon>
        <taxon>Pterygota</taxon>
        <taxon>Neoptera</taxon>
        <taxon>Endopterygota</taxon>
        <taxon>Diptera</taxon>
        <taxon>Brachycera</taxon>
        <taxon>Muscomorpha</taxon>
        <taxon>Ephydroidea</taxon>
        <taxon>Drosophilidae</taxon>
        <taxon>Drosophila</taxon>
        <taxon>Sophophora</taxon>
    </lineage>
</organism>
<dbReference type="ExpressionAtlas" id="A0A6I8UHR9">
    <property type="expression patterns" value="baseline"/>
</dbReference>
<proteinExistence type="inferred from homology"/>
<dbReference type="InterPro" id="IPR001579">
    <property type="entry name" value="Glyco_hydro_18_chit_AS"/>
</dbReference>